<sequence>MPRIAVVATRLGTIVDPMVKFAEENAKNYGFEISGIYRVASLLGIPILVKRILERDRDNIEYCGYRCHS</sequence>
<reference evidence="2" key="1">
    <citation type="journal article" date="2020" name="mSystems">
        <title>Genome- and Community-Level Interaction Insights into Carbon Utilization and Element Cycling Functions of Hydrothermarchaeota in Hydrothermal Sediment.</title>
        <authorList>
            <person name="Zhou Z."/>
            <person name="Liu Y."/>
            <person name="Xu W."/>
            <person name="Pan J."/>
            <person name="Luo Z.H."/>
            <person name="Li M."/>
        </authorList>
    </citation>
    <scope>NUCLEOTIDE SEQUENCE [LARGE SCALE GENOMIC DNA]</scope>
    <source>
        <strain evidence="1">SpSt-629</strain>
        <strain evidence="2">SpSt-688</strain>
    </source>
</reference>
<gene>
    <name evidence="1" type="ORF">ENT99_00070</name>
    <name evidence="2" type="ORF">ENU64_01265</name>
</gene>
<name>A0A7J3MWZ4_9CREN</name>
<proteinExistence type="predicted"/>
<comment type="caution">
    <text evidence="2">The sequence shown here is derived from an EMBL/GenBank/DDBJ whole genome shotgun (WGS) entry which is preliminary data.</text>
</comment>
<dbReference type="EMBL" id="DTAU01000003">
    <property type="protein sequence ID" value="HFQ78084.1"/>
    <property type="molecule type" value="Genomic_DNA"/>
</dbReference>
<dbReference type="AlphaFoldDB" id="A0A7J3MWZ4"/>
<organism evidence="2">
    <name type="scientific">Ignisphaera aggregans</name>
    <dbReference type="NCBI Taxonomy" id="334771"/>
    <lineage>
        <taxon>Archaea</taxon>
        <taxon>Thermoproteota</taxon>
        <taxon>Thermoprotei</taxon>
        <taxon>Desulfurococcales</taxon>
        <taxon>Desulfurococcaceae</taxon>
        <taxon>Ignisphaera</taxon>
    </lineage>
</organism>
<evidence type="ECO:0000313" key="2">
    <source>
        <dbReference type="EMBL" id="HGT98045.1"/>
    </source>
</evidence>
<accession>A0A7J3MWZ4</accession>
<protein>
    <submittedName>
        <fullName evidence="2">Uncharacterized protein</fullName>
    </submittedName>
</protein>
<dbReference type="EMBL" id="DTDH01000036">
    <property type="protein sequence ID" value="HGT98045.1"/>
    <property type="molecule type" value="Genomic_DNA"/>
</dbReference>
<evidence type="ECO:0000313" key="1">
    <source>
        <dbReference type="EMBL" id="HFQ78084.1"/>
    </source>
</evidence>